<accession>A0ABW4PQD0</accession>
<gene>
    <name evidence="2" type="ORF">ACFSJS_23010</name>
</gene>
<dbReference type="RefSeq" id="WP_380903459.1">
    <property type="nucleotide sequence ID" value="NZ_JBHUFU010000016.1"/>
</dbReference>
<feature type="domain" description="Transposase IS701-like DDE" evidence="1">
    <location>
        <begin position="12"/>
        <end position="180"/>
    </location>
</feature>
<evidence type="ECO:0000313" key="3">
    <source>
        <dbReference type="Proteomes" id="UP001597365"/>
    </source>
</evidence>
<dbReference type="PANTHER" id="PTHR33627">
    <property type="entry name" value="TRANSPOSASE"/>
    <property type="match status" value="1"/>
</dbReference>
<proteinExistence type="predicted"/>
<keyword evidence="3" id="KW-1185">Reference proteome</keyword>
<protein>
    <submittedName>
        <fullName evidence="2">IS701 family transposase</fullName>
    </submittedName>
</protein>
<dbReference type="PANTHER" id="PTHR33627:SF1">
    <property type="entry name" value="TRANSPOSASE"/>
    <property type="match status" value="1"/>
</dbReference>
<dbReference type="Pfam" id="PF13546">
    <property type="entry name" value="DDE_5"/>
    <property type="match status" value="1"/>
</dbReference>
<sequence>MADITTDLCVALFAEFRRYDQRVRARQYVDGLLAAEGRKSIANIAAAMGVPGDAQRLHHFVSNAHWEWDPLRRTLIRYLGSAVRSRAWTIGPVSIPKAGRHSVGVGRHFPVDAHQVVNGQQAYGLWLASEHLAAPVSWRLLLSDRWREGRRPGGADEDVCGLLGEARSWGDPSLPVLVDARGLPEEGLLASRHLLGGPPLAVRVSGRVPAVPGHPALAGGRRRPVPVRKVLDTARRLGLAPAADRHRRSTGTATARVRLSGCGPASESVLAFGVWREPHRPPSEVWLTNMRSATPASLLRLTRLPHRSAEGWRTKGADVGLRDFEGRSLRGWHRHMTLASCAYAISTLNATGAVPRHGHPAHRCAEVSA</sequence>
<dbReference type="InterPro" id="IPR038721">
    <property type="entry name" value="IS701-like_DDE_dom"/>
</dbReference>
<name>A0ABW4PQD0_9ACTN</name>
<dbReference type="EMBL" id="JBHUFU010000016">
    <property type="protein sequence ID" value="MFD1832493.1"/>
    <property type="molecule type" value="Genomic_DNA"/>
</dbReference>
<dbReference type="Proteomes" id="UP001597365">
    <property type="component" value="Unassembled WGS sequence"/>
</dbReference>
<evidence type="ECO:0000259" key="1">
    <source>
        <dbReference type="Pfam" id="PF13546"/>
    </source>
</evidence>
<evidence type="ECO:0000313" key="2">
    <source>
        <dbReference type="EMBL" id="MFD1832493.1"/>
    </source>
</evidence>
<reference evidence="3" key="1">
    <citation type="journal article" date="2019" name="Int. J. Syst. Evol. Microbiol.">
        <title>The Global Catalogue of Microorganisms (GCM) 10K type strain sequencing project: providing services to taxonomists for standard genome sequencing and annotation.</title>
        <authorList>
            <consortium name="The Broad Institute Genomics Platform"/>
            <consortium name="The Broad Institute Genome Sequencing Center for Infectious Disease"/>
            <person name="Wu L."/>
            <person name="Ma J."/>
        </authorList>
    </citation>
    <scope>NUCLEOTIDE SEQUENCE [LARGE SCALE GENOMIC DNA]</scope>
    <source>
        <strain evidence="3">CGMCC 4.7455</strain>
    </source>
</reference>
<dbReference type="InterPro" id="IPR039365">
    <property type="entry name" value="IS701-like"/>
</dbReference>
<comment type="caution">
    <text evidence="2">The sequence shown here is derived from an EMBL/GenBank/DDBJ whole genome shotgun (WGS) entry which is preliminary data.</text>
</comment>
<organism evidence="2 3">
    <name type="scientific">Streptomyces desertarenae</name>
    <dbReference type="NCBI Taxonomy" id="2666184"/>
    <lineage>
        <taxon>Bacteria</taxon>
        <taxon>Bacillati</taxon>
        <taxon>Actinomycetota</taxon>
        <taxon>Actinomycetes</taxon>
        <taxon>Kitasatosporales</taxon>
        <taxon>Streptomycetaceae</taxon>
        <taxon>Streptomyces</taxon>
    </lineage>
</organism>